<sequence length="211" mass="22427">MTTNGAAIMPAACVLPSKWCAPYANVWAQILLSSTACRCSTWWEGGGTFDETVQLAQAIEAAGATIINTGIGWHEARIPTIATPVPRAAFSWVTRKLKGKVSVPLVTTNRINDPQVAEEVIARGDADMVSMARPFLADAAILSKAQSGRADEINTCIGCNQACLDQIFAGKVTSCLVNPRACHETKMPVTPAVTPKRLAVVGAVPPGWRLR</sequence>
<dbReference type="Pfam" id="PF00724">
    <property type="entry name" value="Oxidored_FMN"/>
    <property type="match status" value="1"/>
</dbReference>
<comment type="cofactor">
    <cofactor evidence="2">
        <name>[4Fe-4S] cluster</name>
        <dbReference type="ChEBI" id="CHEBI:49883"/>
    </cofactor>
</comment>
<keyword evidence="6 10" id="KW-0560">Oxidoreductase</keyword>
<dbReference type="GO" id="GO:0010181">
    <property type="term" value="F:FMN binding"/>
    <property type="evidence" value="ECO:0007669"/>
    <property type="project" value="InterPro"/>
</dbReference>
<evidence type="ECO:0000256" key="5">
    <source>
        <dbReference type="ARBA" id="ARBA00022723"/>
    </source>
</evidence>
<comment type="cofactor">
    <cofactor evidence="1">
        <name>FMN</name>
        <dbReference type="ChEBI" id="CHEBI:58210"/>
    </cofactor>
</comment>
<feature type="domain" description="NADH:flavin oxidoreductase/NADH oxidase N-terminal" evidence="9">
    <location>
        <begin position="42"/>
        <end position="152"/>
    </location>
</feature>
<dbReference type="InterPro" id="IPR013785">
    <property type="entry name" value="Aldolase_TIM"/>
</dbReference>
<keyword evidence="7" id="KW-0408">Iron</keyword>
<protein>
    <submittedName>
        <fullName evidence="10">2,4-dienoyl-CoA reductase</fullName>
        <ecNumber evidence="10">1.3.1.34</ecNumber>
    </submittedName>
</protein>
<dbReference type="GO" id="GO:0051536">
    <property type="term" value="F:iron-sulfur cluster binding"/>
    <property type="evidence" value="ECO:0007669"/>
    <property type="project" value="UniProtKB-KW"/>
</dbReference>
<accession>A0A484WCP0</accession>
<dbReference type="PANTHER" id="PTHR42917:SF2">
    <property type="entry name" value="2,4-DIENOYL-COA REDUCTASE [(2E)-ENOYL-COA-PRODUCING]"/>
    <property type="match status" value="1"/>
</dbReference>
<dbReference type="EMBL" id="CAADIW010000003">
    <property type="protein sequence ID" value="VFS08812.1"/>
    <property type="molecule type" value="Genomic_DNA"/>
</dbReference>
<keyword evidence="4" id="KW-0288">FMN</keyword>
<evidence type="ECO:0000256" key="7">
    <source>
        <dbReference type="ARBA" id="ARBA00023004"/>
    </source>
</evidence>
<dbReference type="Gene3D" id="3.20.20.70">
    <property type="entry name" value="Aldolase class I"/>
    <property type="match status" value="1"/>
</dbReference>
<evidence type="ECO:0000313" key="11">
    <source>
        <dbReference type="Proteomes" id="UP000351155"/>
    </source>
</evidence>
<evidence type="ECO:0000256" key="1">
    <source>
        <dbReference type="ARBA" id="ARBA00001917"/>
    </source>
</evidence>
<evidence type="ECO:0000256" key="3">
    <source>
        <dbReference type="ARBA" id="ARBA00022630"/>
    </source>
</evidence>
<evidence type="ECO:0000256" key="8">
    <source>
        <dbReference type="ARBA" id="ARBA00023014"/>
    </source>
</evidence>
<reference evidence="10 11" key="1">
    <citation type="submission" date="2019-03" db="EMBL/GenBank/DDBJ databases">
        <authorList>
            <consortium name="Pathogen Informatics"/>
        </authorList>
    </citation>
    <scope>NUCLEOTIDE SEQUENCE [LARGE SCALE GENOMIC DNA]</scope>
    <source>
        <strain evidence="10 11">NCTC12126</strain>
    </source>
</reference>
<keyword evidence="5" id="KW-0479">Metal-binding</keyword>
<dbReference type="SUPFAM" id="SSF51395">
    <property type="entry name" value="FMN-linked oxidoreductases"/>
    <property type="match status" value="1"/>
</dbReference>
<dbReference type="GO" id="GO:0033543">
    <property type="term" value="P:fatty acid beta-oxidation, unsaturated, even number, reductase/isomerase pathway"/>
    <property type="evidence" value="ECO:0007669"/>
    <property type="project" value="TreeGrafter"/>
</dbReference>
<organism evidence="10 11">
    <name type="scientific">Enterobacter cancerogenus</name>
    <dbReference type="NCBI Taxonomy" id="69218"/>
    <lineage>
        <taxon>Bacteria</taxon>
        <taxon>Pseudomonadati</taxon>
        <taxon>Pseudomonadota</taxon>
        <taxon>Gammaproteobacteria</taxon>
        <taxon>Enterobacterales</taxon>
        <taxon>Enterobacteriaceae</taxon>
        <taxon>Enterobacter</taxon>
        <taxon>Enterobacter cloacae complex</taxon>
    </lineage>
</organism>
<dbReference type="InterPro" id="IPR051793">
    <property type="entry name" value="NADH:flavin_oxidoreductase"/>
</dbReference>
<keyword evidence="3" id="KW-0285">Flavoprotein</keyword>
<keyword evidence="8" id="KW-0411">Iron-sulfur</keyword>
<dbReference type="AlphaFoldDB" id="A0A484WCP0"/>
<dbReference type="Proteomes" id="UP000351155">
    <property type="component" value="Unassembled WGS sequence"/>
</dbReference>
<dbReference type="InterPro" id="IPR001155">
    <property type="entry name" value="OxRdtase_FMN_N"/>
</dbReference>
<dbReference type="GO" id="GO:0008670">
    <property type="term" value="F:2,4-dienoyl-CoA reductase (NADPH) activity"/>
    <property type="evidence" value="ECO:0007669"/>
    <property type="project" value="UniProtKB-EC"/>
</dbReference>
<gene>
    <name evidence="10" type="primary">fadH_1</name>
    <name evidence="10" type="ORF">NCTC12126_00344</name>
</gene>
<proteinExistence type="predicted"/>
<evidence type="ECO:0000313" key="10">
    <source>
        <dbReference type="EMBL" id="VFS08812.1"/>
    </source>
</evidence>
<evidence type="ECO:0000256" key="2">
    <source>
        <dbReference type="ARBA" id="ARBA00001966"/>
    </source>
</evidence>
<dbReference type="GO" id="GO:0046872">
    <property type="term" value="F:metal ion binding"/>
    <property type="evidence" value="ECO:0007669"/>
    <property type="project" value="UniProtKB-KW"/>
</dbReference>
<evidence type="ECO:0000256" key="4">
    <source>
        <dbReference type="ARBA" id="ARBA00022643"/>
    </source>
</evidence>
<evidence type="ECO:0000259" key="9">
    <source>
        <dbReference type="Pfam" id="PF00724"/>
    </source>
</evidence>
<dbReference type="PANTHER" id="PTHR42917">
    <property type="entry name" value="2,4-DIENOYL-COA REDUCTASE"/>
    <property type="match status" value="1"/>
</dbReference>
<name>A0A484WCP0_9ENTR</name>
<dbReference type="EC" id="1.3.1.34" evidence="10"/>
<evidence type="ECO:0000256" key="6">
    <source>
        <dbReference type="ARBA" id="ARBA00023002"/>
    </source>
</evidence>